<keyword evidence="6" id="KW-0106">Calcium</keyword>
<dbReference type="InterPro" id="IPR050819">
    <property type="entry name" value="Tripeptidyl-peptidase_I"/>
</dbReference>
<evidence type="ECO:0000313" key="11">
    <source>
        <dbReference type="Proteomes" id="UP000004508"/>
    </source>
</evidence>
<dbReference type="Gene3D" id="2.60.290.11">
    <property type="entry name" value="TM1070-like"/>
    <property type="match status" value="3"/>
</dbReference>
<reference evidence="10 11" key="1">
    <citation type="journal article" date="2011" name="Stand. Genomic Sci.">
        <title>Non-contiguous finished genome sequence and contextual data of the filamentous soil bacterium Ktedonobacter racemifer type strain (SOSP1-21).</title>
        <authorList>
            <person name="Chang Y.J."/>
            <person name="Land M."/>
            <person name="Hauser L."/>
            <person name="Chertkov O."/>
            <person name="Del Rio T.G."/>
            <person name="Nolan M."/>
            <person name="Copeland A."/>
            <person name="Tice H."/>
            <person name="Cheng J.F."/>
            <person name="Lucas S."/>
            <person name="Han C."/>
            <person name="Goodwin L."/>
            <person name="Pitluck S."/>
            <person name="Ivanova N."/>
            <person name="Ovchinikova G."/>
            <person name="Pati A."/>
            <person name="Chen A."/>
            <person name="Palaniappan K."/>
            <person name="Mavromatis K."/>
            <person name="Liolios K."/>
            <person name="Brettin T."/>
            <person name="Fiebig A."/>
            <person name="Rohde M."/>
            <person name="Abt B."/>
            <person name="Goker M."/>
            <person name="Detter J.C."/>
            <person name="Woyke T."/>
            <person name="Bristow J."/>
            <person name="Eisen J.A."/>
            <person name="Markowitz V."/>
            <person name="Hugenholtz P."/>
            <person name="Kyrpides N.C."/>
            <person name="Klenk H.P."/>
            <person name="Lapidus A."/>
        </authorList>
    </citation>
    <scope>NUCLEOTIDE SEQUENCE [LARGE SCALE GENOMIC DNA]</scope>
    <source>
        <strain evidence="11">DSM 44963</strain>
    </source>
</reference>
<feature type="domain" description="Peptidase S53" evidence="9">
    <location>
        <begin position="244"/>
        <end position="625"/>
    </location>
</feature>
<comment type="caution">
    <text evidence="10">The sequence shown here is derived from an EMBL/GenBank/DDBJ whole genome shotgun (WGS) entry which is preliminary data.</text>
</comment>
<dbReference type="GO" id="GO:0008240">
    <property type="term" value="F:tripeptidyl-peptidase activity"/>
    <property type="evidence" value="ECO:0007669"/>
    <property type="project" value="TreeGrafter"/>
</dbReference>
<dbReference type="Pfam" id="PF09286">
    <property type="entry name" value="Pro-kuma_activ"/>
    <property type="match status" value="1"/>
</dbReference>
<dbReference type="OrthoDB" id="144629at2"/>
<dbReference type="Gene3D" id="3.40.50.200">
    <property type="entry name" value="Peptidase S8/S53 domain"/>
    <property type="match status" value="1"/>
</dbReference>
<dbReference type="RefSeq" id="WP_007906791.1">
    <property type="nucleotide sequence ID" value="NZ_ADVG01000001.1"/>
</dbReference>
<dbReference type="InterPro" id="IPR015366">
    <property type="entry name" value="S53_propep"/>
</dbReference>
<dbReference type="GO" id="GO:0006508">
    <property type="term" value="P:proteolysis"/>
    <property type="evidence" value="ECO:0007669"/>
    <property type="project" value="UniProtKB-KW"/>
</dbReference>
<dbReference type="SUPFAM" id="SSF52743">
    <property type="entry name" value="Subtilisin-like"/>
    <property type="match status" value="1"/>
</dbReference>
<gene>
    <name evidence="10" type="ORF">Krac_11456</name>
</gene>
<dbReference type="GO" id="GO:0046872">
    <property type="term" value="F:metal ion binding"/>
    <property type="evidence" value="ECO:0007669"/>
    <property type="project" value="UniProtKB-KW"/>
</dbReference>
<keyword evidence="4" id="KW-0378">Hydrolase</keyword>
<keyword evidence="11" id="KW-1185">Reference proteome</keyword>
<dbReference type="InterPro" id="IPR036698">
    <property type="entry name" value="TM1070-like_sf"/>
</dbReference>
<comment type="cofactor">
    <cofactor evidence="1">
        <name>Ca(2+)</name>
        <dbReference type="ChEBI" id="CHEBI:29108"/>
    </cofactor>
</comment>
<dbReference type="InterPro" id="IPR036852">
    <property type="entry name" value="Peptidase_S8/S53_dom_sf"/>
</dbReference>
<evidence type="ECO:0000259" key="9">
    <source>
        <dbReference type="PROSITE" id="PS51695"/>
    </source>
</evidence>
<dbReference type="AlphaFoldDB" id="D6TBT9"/>
<dbReference type="GO" id="GO:0004252">
    <property type="term" value="F:serine-type endopeptidase activity"/>
    <property type="evidence" value="ECO:0007669"/>
    <property type="project" value="InterPro"/>
</dbReference>
<evidence type="ECO:0000256" key="5">
    <source>
        <dbReference type="ARBA" id="ARBA00022825"/>
    </source>
</evidence>
<dbReference type="eggNOG" id="COG4288">
    <property type="taxonomic scope" value="Bacteria"/>
</dbReference>
<dbReference type="eggNOG" id="COG4934">
    <property type="taxonomic scope" value="Bacteria"/>
</dbReference>
<keyword evidence="7" id="KW-0865">Zymogen</keyword>
<dbReference type="InParanoid" id="D6TBT9"/>
<dbReference type="PANTHER" id="PTHR14218">
    <property type="entry name" value="PROTEASE S8 TRIPEPTIDYL PEPTIDASE I CLN2"/>
    <property type="match status" value="1"/>
</dbReference>
<organism evidence="10 11">
    <name type="scientific">Ktedonobacter racemifer DSM 44963</name>
    <dbReference type="NCBI Taxonomy" id="485913"/>
    <lineage>
        <taxon>Bacteria</taxon>
        <taxon>Bacillati</taxon>
        <taxon>Chloroflexota</taxon>
        <taxon>Ktedonobacteria</taxon>
        <taxon>Ktedonobacterales</taxon>
        <taxon>Ktedonobacteraceae</taxon>
        <taxon>Ktedonobacter</taxon>
    </lineage>
</organism>
<proteinExistence type="predicted"/>
<dbReference type="SUPFAM" id="SSF54897">
    <property type="entry name" value="Protease propeptides/inhibitors"/>
    <property type="match status" value="1"/>
</dbReference>
<keyword evidence="5" id="KW-0720">Serine protease</keyword>
<evidence type="ECO:0000313" key="10">
    <source>
        <dbReference type="EMBL" id="EFH89871.1"/>
    </source>
</evidence>
<evidence type="ECO:0000256" key="3">
    <source>
        <dbReference type="ARBA" id="ARBA00022723"/>
    </source>
</evidence>
<dbReference type="SUPFAM" id="SSF89232">
    <property type="entry name" value="Hypothetical protein TM1070"/>
    <property type="match status" value="1"/>
</dbReference>
<feature type="region of interest" description="Disordered" evidence="8">
    <location>
        <begin position="404"/>
        <end position="430"/>
    </location>
</feature>
<dbReference type="Proteomes" id="UP000004508">
    <property type="component" value="Unassembled WGS sequence"/>
</dbReference>
<accession>D6TBT9</accession>
<dbReference type="PROSITE" id="PS51695">
    <property type="entry name" value="SEDOLISIN"/>
    <property type="match status" value="1"/>
</dbReference>
<dbReference type="CDD" id="cd11377">
    <property type="entry name" value="Pro-peptidase_S53"/>
    <property type="match status" value="1"/>
</dbReference>
<dbReference type="PANTHER" id="PTHR14218:SF15">
    <property type="entry name" value="TRIPEPTIDYL-PEPTIDASE 1"/>
    <property type="match status" value="1"/>
</dbReference>
<keyword evidence="2" id="KW-0645">Protease</keyword>
<evidence type="ECO:0000256" key="6">
    <source>
        <dbReference type="ARBA" id="ARBA00022837"/>
    </source>
</evidence>
<dbReference type="STRING" id="485913.Krac_11456"/>
<evidence type="ECO:0000256" key="2">
    <source>
        <dbReference type="ARBA" id="ARBA00022670"/>
    </source>
</evidence>
<sequence>MTSLPSQPEKRMWAKSAWIKRKTVALPLLCMIIFGIIISSRLIGNTTSASAASLVPLTGHVPSLVKNSTLVGPADPSQNLSISIDLKLRNAEALKVYADNTIHSRSTKKPQHLTQAQVTEAFAPLASSQQTVIDYLQGYGFTVTMTLSQHLVIGFKGTISDAENAFHIQIDNYRSSKGKNFYAPASDPQVPSSLAGLIQNISGLDNAVTLTHPPVTKRSPSGQSTSNALTSNAVTCRTAAPGQPLLPSQVATAYNFNGFYNAGFKGEGQTIALVELDDYNLSDVKAYTGCYGGGSVPINKILVDGGNGGTGSPPSVNAFEDEMDMELILGMAPHLAGLNVYEAPRSLQGLHDIFAQIINNAAIPVISTSWGICESKAGSSYLNAENNLFMLAAAQGQTIFAASGDRGTNDCGDTPQPGQPPIQPSVDDPASQPYVTGVGGTTLGLNGDNTYNSESVWYTPGTPALSSGGGLSSVWSQPSWQQGPGVNNSYSNGKREVPDVALDADWNNSGYLVYCTVAASCSGYTWWYGGGTSAGAPLWAAMMALTNQKSLHDGGFNVGFINPLLYQVGQSANGTLYSNDFHDVTTGNNDTIDSTGQYPATANYDMTTGLGSFNAWNLGQDLETLATAQSGSRQAPANTTWYFAEGAVGGSYKEYITILNPSITNANVTVQYFFPNKAPVTISHVAPANLRSTISVNTDLGVSPTGTLQAHSTLVTSSVPVVVERPMYFNVYGVPGGTDVQGTNSTATSFYFAAGDARASSSATSHQVIALLNPTSTAANVTVNYYSGGTLVESDPVTLPAQSRGTATPTKHVQAAIQVTSDQPIVAERTEYFSGTVQTAGGLTTGASSTMGVTSQGTDWLFAEGYTGTNFQENLVLGNVSSTATTATIKLEYTNGTVQTVSNVAVPAMSQVIFDVNNANGHPNCSPTSTPSCTVSNSVSIEVTSANPIVAERVQYFHFGLNGHSYPGMDDTVGQPGPASQTTYSFSEGSCGTNFLDWLTLQNPNGGNVVAVITVFADNTIVQKQITLHAHSRTSMLLCDIVNPLANAYPNSAGYTVSADVQSIGGPIAVERPLYFSFSGSTGASSIFGYTGH</sequence>
<dbReference type="SMART" id="SM00944">
    <property type="entry name" value="Pro-kuma_activ"/>
    <property type="match status" value="1"/>
</dbReference>
<protein>
    <submittedName>
        <fullName evidence="10">Peptidase S53 propeptide</fullName>
    </submittedName>
</protein>
<dbReference type="InterPro" id="IPR030400">
    <property type="entry name" value="Sedolisin_dom"/>
</dbReference>
<name>D6TBT9_KTERA</name>
<evidence type="ECO:0000256" key="8">
    <source>
        <dbReference type="SAM" id="MobiDB-lite"/>
    </source>
</evidence>
<dbReference type="EMBL" id="ADVG01000001">
    <property type="protein sequence ID" value="EFH89871.1"/>
    <property type="molecule type" value="Genomic_DNA"/>
</dbReference>
<evidence type="ECO:0000256" key="4">
    <source>
        <dbReference type="ARBA" id="ARBA00022801"/>
    </source>
</evidence>
<keyword evidence="3" id="KW-0479">Metal-binding</keyword>
<evidence type="ECO:0000256" key="1">
    <source>
        <dbReference type="ARBA" id="ARBA00001913"/>
    </source>
</evidence>
<evidence type="ECO:0000256" key="7">
    <source>
        <dbReference type="ARBA" id="ARBA00023145"/>
    </source>
</evidence>
<dbReference type="CDD" id="cd04056">
    <property type="entry name" value="Peptidases_S53"/>
    <property type="match status" value="1"/>
</dbReference>